<feature type="transmembrane region" description="Helical" evidence="1">
    <location>
        <begin position="20"/>
        <end position="42"/>
    </location>
</feature>
<dbReference type="KEGG" id="pgri:PgNI_11367"/>
<evidence type="ECO:0000256" key="1">
    <source>
        <dbReference type="SAM" id="Phobius"/>
    </source>
</evidence>
<sequence length="64" mass="7233">MYKLPIGMKFEHRRSAIGEFWCYITALPTYHATYLVFPMTFLHTVASSLSGLYNIQDGQSGSGQ</sequence>
<evidence type="ECO:0000313" key="2">
    <source>
        <dbReference type="Proteomes" id="UP000515153"/>
    </source>
</evidence>
<evidence type="ECO:0000313" key="3">
    <source>
        <dbReference type="RefSeq" id="XP_030976913.1"/>
    </source>
</evidence>
<gene>
    <name evidence="3" type="ORF">PgNI_11367</name>
</gene>
<proteinExistence type="predicted"/>
<dbReference type="RefSeq" id="XP_030976913.1">
    <property type="nucleotide sequence ID" value="XM_031131334.1"/>
</dbReference>
<keyword evidence="1" id="KW-0812">Transmembrane</keyword>
<protein>
    <submittedName>
        <fullName evidence="3">Uncharacterized protein</fullName>
    </submittedName>
</protein>
<dbReference type="GeneID" id="41966239"/>
<organism evidence="2 3">
    <name type="scientific">Pyricularia grisea</name>
    <name type="common">Crabgrass-specific blast fungus</name>
    <name type="synonym">Magnaporthe grisea</name>
    <dbReference type="NCBI Taxonomy" id="148305"/>
    <lineage>
        <taxon>Eukaryota</taxon>
        <taxon>Fungi</taxon>
        <taxon>Dikarya</taxon>
        <taxon>Ascomycota</taxon>
        <taxon>Pezizomycotina</taxon>
        <taxon>Sordariomycetes</taxon>
        <taxon>Sordariomycetidae</taxon>
        <taxon>Magnaporthales</taxon>
        <taxon>Pyriculariaceae</taxon>
        <taxon>Pyricularia</taxon>
    </lineage>
</organism>
<accession>A0A6P8APU3</accession>
<reference evidence="3" key="2">
    <citation type="submission" date="2019-10" db="EMBL/GenBank/DDBJ databases">
        <authorList>
            <consortium name="NCBI Genome Project"/>
        </authorList>
    </citation>
    <scope>NUCLEOTIDE SEQUENCE</scope>
    <source>
        <strain evidence="3">NI907</strain>
    </source>
</reference>
<dbReference type="Proteomes" id="UP000515153">
    <property type="component" value="Chromosome VI"/>
</dbReference>
<keyword evidence="1" id="KW-1133">Transmembrane helix</keyword>
<dbReference type="AlphaFoldDB" id="A0A6P8APU3"/>
<reference evidence="2 3" key="1">
    <citation type="journal article" date="2019" name="Mol. Biol. Evol.">
        <title>Blast fungal genomes show frequent chromosomal changes, gene gains and losses, and effector gene turnover.</title>
        <authorList>
            <person name="Gomez Luciano L.B."/>
            <person name="Jason Tsai I."/>
            <person name="Chuma I."/>
            <person name="Tosa Y."/>
            <person name="Chen Y.H."/>
            <person name="Li J.Y."/>
            <person name="Li M.Y."/>
            <person name="Jade Lu M.Y."/>
            <person name="Nakayashiki H."/>
            <person name="Li W.H."/>
        </authorList>
    </citation>
    <scope>NUCLEOTIDE SEQUENCE [LARGE SCALE GENOMIC DNA]</scope>
    <source>
        <strain evidence="2 3">NI907</strain>
    </source>
</reference>
<keyword evidence="1" id="KW-0472">Membrane</keyword>
<reference evidence="3" key="3">
    <citation type="submission" date="2025-08" db="UniProtKB">
        <authorList>
            <consortium name="RefSeq"/>
        </authorList>
    </citation>
    <scope>IDENTIFICATION</scope>
    <source>
        <strain evidence="3">NI907</strain>
    </source>
</reference>
<keyword evidence="2" id="KW-1185">Reference proteome</keyword>
<name>A0A6P8APU3_PYRGI</name>